<dbReference type="GO" id="GO:0008713">
    <property type="term" value="F:ADP-heptose-lipopolysaccharide heptosyltransferase activity"/>
    <property type="evidence" value="ECO:0007669"/>
    <property type="project" value="TreeGrafter"/>
</dbReference>
<dbReference type="OrthoDB" id="9797795at2"/>
<organism evidence="3 4">
    <name type="scientific">Puniceispirillum marinum (strain IMCC1322)</name>
    <dbReference type="NCBI Taxonomy" id="488538"/>
    <lineage>
        <taxon>Bacteria</taxon>
        <taxon>Pseudomonadati</taxon>
        <taxon>Pseudomonadota</taxon>
        <taxon>Alphaproteobacteria</taxon>
        <taxon>Candidatus Puniceispirillales</taxon>
        <taxon>Candidatus Puniceispirillaceae</taxon>
        <taxon>Candidatus Puniceispirillum</taxon>
    </lineage>
</organism>
<accession>D5BSX7</accession>
<dbReference type="Proteomes" id="UP000007460">
    <property type="component" value="Chromosome"/>
</dbReference>
<dbReference type="SUPFAM" id="SSF53756">
    <property type="entry name" value="UDP-Glycosyltransferase/glycogen phosphorylase"/>
    <property type="match status" value="1"/>
</dbReference>
<keyword evidence="1 3" id="KW-0328">Glycosyltransferase</keyword>
<dbReference type="RefSeq" id="WP_013046003.1">
    <property type="nucleotide sequence ID" value="NC_014010.1"/>
</dbReference>
<gene>
    <name evidence="3" type="ordered locus">SAR116_1131</name>
</gene>
<dbReference type="GO" id="GO:0005829">
    <property type="term" value="C:cytosol"/>
    <property type="evidence" value="ECO:0007669"/>
    <property type="project" value="TreeGrafter"/>
</dbReference>
<dbReference type="CAZy" id="GT9">
    <property type="family name" value="Glycosyltransferase Family 9"/>
</dbReference>
<dbReference type="InterPro" id="IPR002201">
    <property type="entry name" value="Glyco_trans_9"/>
</dbReference>
<dbReference type="HOGENOM" id="CLU_038371_0_0_5"/>
<sequence>MTSLLRLETPEEGMPRRRLLVIQPLVGIGDMVWHKPWIDHLAEFYDVILATKPTVQASVLFAKTPGVVEILDIDRSQRGTRGQHDGIMGLWRLAQRFRQVGVDQVVIMHHSPTYALAAWLAGIPARFGYGIGGQSRWLNRGYFLPKSARHQHPTRKMAIFADINGFAPVTTSWQITPTDYAFNEADKFLAAHHVGIDKKGKSPFIILGVGAMHPDRRWSVENFAKLVSQMRHNRPDIHIGLMGAPSEQPIIDAVLSHLSDTTGVISCTNKLDVAIALFVRAICYAGNDTSLLNLSAVAGTPSIGLFAQSEPLTYSPNILAVCVEEEKIGIPGQIDTITPERVATAISELLPPQHGG</sequence>
<dbReference type="Gene3D" id="3.40.50.2000">
    <property type="entry name" value="Glycogen Phosphorylase B"/>
    <property type="match status" value="2"/>
</dbReference>
<keyword evidence="2 3" id="KW-0808">Transferase</keyword>
<keyword evidence="4" id="KW-1185">Reference proteome</keyword>
<dbReference type="KEGG" id="apb:SAR116_1131"/>
<dbReference type="STRING" id="488538.SAR116_1131"/>
<dbReference type="CDD" id="cd03789">
    <property type="entry name" value="GT9_LPS_heptosyltransferase"/>
    <property type="match status" value="1"/>
</dbReference>
<evidence type="ECO:0000313" key="4">
    <source>
        <dbReference type="Proteomes" id="UP000007460"/>
    </source>
</evidence>
<proteinExistence type="predicted"/>
<protein>
    <submittedName>
        <fullName evidence="3">Glycosyl transferase, family 9</fullName>
        <ecNumber evidence="3">2.4.-.-</ecNumber>
    </submittedName>
</protein>
<dbReference type="EMBL" id="CP001751">
    <property type="protein sequence ID" value="ADE39374.1"/>
    <property type="molecule type" value="Genomic_DNA"/>
</dbReference>
<evidence type="ECO:0000256" key="1">
    <source>
        <dbReference type="ARBA" id="ARBA00022676"/>
    </source>
</evidence>
<dbReference type="Pfam" id="PF01075">
    <property type="entry name" value="Glyco_transf_9"/>
    <property type="match status" value="1"/>
</dbReference>
<dbReference type="InterPro" id="IPR051199">
    <property type="entry name" value="LPS_LOS_Heptosyltrfase"/>
</dbReference>
<dbReference type="PANTHER" id="PTHR30160">
    <property type="entry name" value="TETRAACYLDISACCHARIDE 4'-KINASE-RELATED"/>
    <property type="match status" value="1"/>
</dbReference>
<name>D5BSX7_PUNMI</name>
<reference evidence="3 4" key="1">
    <citation type="journal article" date="2010" name="J. Bacteriol.">
        <title>Complete genome sequence of "Candidatus Puniceispirillum marinum" IMCC1322, a representative of the SAR116 clade in the Alphaproteobacteria.</title>
        <authorList>
            <person name="Oh H.M."/>
            <person name="Kwon K.K."/>
            <person name="Kang I."/>
            <person name="Kang S.G."/>
            <person name="Lee J.H."/>
            <person name="Kim S.J."/>
            <person name="Cho J.C."/>
        </authorList>
    </citation>
    <scope>NUCLEOTIDE SEQUENCE [LARGE SCALE GENOMIC DNA]</scope>
    <source>
        <strain evidence="3 4">IMCC1322</strain>
    </source>
</reference>
<dbReference type="AlphaFoldDB" id="D5BSX7"/>
<evidence type="ECO:0000313" key="3">
    <source>
        <dbReference type="EMBL" id="ADE39374.1"/>
    </source>
</evidence>
<dbReference type="GO" id="GO:0009244">
    <property type="term" value="P:lipopolysaccharide core region biosynthetic process"/>
    <property type="evidence" value="ECO:0007669"/>
    <property type="project" value="TreeGrafter"/>
</dbReference>
<evidence type="ECO:0000256" key="2">
    <source>
        <dbReference type="ARBA" id="ARBA00022679"/>
    </source>
</evidence>
<dbReference type="eggNOG" id="COG0859">
    <property type="taxonomic scope" value="Bacteria"/>
</dbReference>
<dbReference type="EC" id="2.4.-.-" evidence="3"/>